<name>A0A9P4XY02_CRYP1</name>
<dbReference type="RefSeq" id="XP_040773970.1">
    <property type="nucleotide sequence ID" value="XM_040920646.1"/>
</dbReference>
<dbReference type="GeneID" id="63837775"/>
<dbReference type="OrthoDB" id="4117455at2759"/>
<feature type="region of interest" description="Disordered" evidence="1">
    <location>
        <begin position="399"/>
        <end position="430"/>
    </location>
</feature>
<accession>A0A9P4XY02</accession>
<evidence type="ECO:0000313" key="2">
    <source>
        <dbReference type="EMBL" id="KAF3762991.1"/>
    </source>
</evidence>
<feature type="compositionally biased region" description="Basic and acidic residues" evidence="1">
    <location>
        <begin position="292"/>
        <end position="302"/>
    </location>
</feature>
<feature type="compositionally biased region" description="Low complexity" evidence="1">
    <location>
        <begin position="303"/>
        <end position="314"/>
    </location>
</feature>
<dbReference type="AlphaFoldDB" id="A0A9P4XY02"/>
<feature type="region of interest" description="Disordered" evidence="1">
    <location>
        <begin position="1"/>
        <end position="23"/>
    </location>
</feature>
<proteinExistence type="predicted"/>
<dbReference type="EMBL" id="MU032349">
    <property type="protein sequence ID" value="KAF3762991.1"/>
    <property type="molecule type" value="Genomic_DNA"/>
</dbReference>
<dbReference type="Proteomes" id="UP000803844">
    <property type="component" value="Unassembled WGS sequence"/>
</dbReference>
<sequence>MSEWGAVQPEAFGAESWGGEVGDGALTIEDSGVVLDRDGYEALEMAANEKKPKRVRKKDVEHAMAPSASYPPTNRHVPIVNAPLKTDRENGEEKFISIWQRSGKNEPLQSFVDKFPRNAAMAFSEVWKRELENEGSFAALVIDDENLDPYKRLLDWINQCVDEGNDIKFPEIEDEENALNILLEIIVVADQLKVPEMSLQEGLKKRAMKYARKGLINLDYVERLYDEGHFQYLGPSEALQEAASASIFEAWWTRKLDEPEYNDYCSFIEQMRAVFPKLDEDLNKRFDDKKEHIEKKKAEKKAQQAAPYNSSNNGADGGWGSAAAATVDGSVEWRGADEGGTADGAAAAAMDGYGTTAEGDTSAWNFSIDNSHGCRSSSPLWFIVVTRCVILRTSALSTRHTGGNTSTQLMGAQTSGFAPHLPPSRAPLLL</sequence>
<organism evidence="2 3">
    <name type="scientific">Cryphonectria parasitica (strain ATCC 38755 / EP155)</name>
    <dbReference type="NCBI Taxonomy" id="660469"/>
    <lineage>
        <taxon>Eukaryota</taxon>
        <taxon>Fungi</taxon>
        <taxon>Dikarya</taxon>
        <taxon>Ascomycota</taxon>
        <taxon>Pezizomycotina</taxon>
        <taxon>Sordariomycetes</taxon>
        <taxon>Sordariomycetidae</taxon>
        <taxon>Diaporthales</taxon>
        <taxon>Cryphonectriaceae</taxon>
        <taxon>Cryphonectria-Endothia species complex</taxon>
        <taxon>Cryphonectria</taxon>
    </lineage>
</organism>
<keyword evidence="3" id="KW-1185">Reference proteome</keyword>
<comment type="caution">
    <text evidence="2">The sequence shown here is derived from an EMBL/GenBank/DDBJ whole genome shotgun (WGS) entry which is preliminary data.</text>
</comment>
<protein>
    <submittedName>
        <fullName evidence="2">Uncharacterized protein</fullName>
    </submittedName>
</protein>
<reference evidence="2" key="1">
    <citation type="journal article" date="2020" name="Phytopathology">
        <title>Genome sequence of the chestnut blight fungus Cryphonectria parasitica EP155: A fundamental resource for an archetypical invasive plant pathogen.</title>
        <authorList>
            <person name="Crouch J.A."/>
            <person name="Dawe A."/>
            <person name="Aerts A."/>
            <person name="Barry K."/>
            <person name="Churchill A.C.L."/>
            <person name="Grimwood J."/>
            <person name="Hillman B."/>
            <person name="Milgroom M.G."/>
            <person name="Pangilinan J."/>
            <person name="Smith M."/>
            <person name="Salamov A."/>
            <person name="Schmutz J."/>
            <person name="Yadav J."/>
            <person name="Grigoriev I.V."/>
            <person name="Nuss D."/>
        </authorList>
    </citation>
    <scope>NUCLEOTIDE SEQUENCE</scope>
    <source>
        <strain evidence="2">EP155</strain>
    </source>
</reference>
<feature type="region of interest" description="Disordered" evidence="1">
    <location>
        <begin position="292"/>
        <end position="321"/>
    </location>
</feature>
<gene>
    <name evidence="2" type="ORF">M406DRAFT_331564</name>
</gene>
<evidence type="ECO:0000256" key="1">
    <source>
        <dbReference type="SAM" id="MobiDB-lite"/>
    </source>
</evidence>
<feature type="compositionally biased region" description="Polar residues" evidence="1">
    <location>
        <begin position="399"/>
        <end position="416"/>
    </location>
</feature>
<feature type="compositionally biased region" description="Pro residues" evidence="1">
    <location>
        <begin position="420"/>
        <end position="430"/>
    </location>
</feature>
<evidence type="ECO:0000313" key="3">
    <source>
        <dbReference type="Proteomes" id="UP000803844"/>
    </source>
</evidence>